<comment type="caution">
    <text evidence="2">The sequence shown here is derived from an EMBL/GenBank/DDBJ whole genome shotgun (WGS) entry which is preliminary data.</text>
</comment>
<proteinExistence type="predicted"/>
<reference evidence="2 3" key="1">
    <citation type="submission" date="2021-04" db="EMBL/GenBank/DDBJ databases">
        <authorList>
            <person name="Ivanova A."/>
        </authorList>
    </citation>
    <scope>NUCLEOTIDE SEQUENCE [LARGE SCALE GENOMIC DNA]</scope>
    <source>
        <strain evidence="2 3">G18</strain>
    </source>
</reference>
<feature type="region of interest" description="Disordered" evidence="1">
    <location>
        <begin position="90"/>
        <end position="110"/>
    </location>
</feature>
<sequence>MRRTFGTGLAVALLALALGCGKKVGTAPGGPPDPSSGSGSIQGTWLLVALEADGEVQDKVVKSMSAEEKTLNITPDQVIFFKGGQKEPLAYKLDPSKNPNEIDMSGTKRDGKPETMYGIYKFEGDKLTICAVKSDEPADRPKELKTHAAGRALVMVFEKK</sequence>
<gene>
    <name evidence="2" type="ORF">J8F10_29110</name>
</gene>
<keyword evidence="3" id="KW-1185">Reference proteome</keyword>
<dbReference type="Proteomes" id="UP000676565">
    <property type="component" value="Unassembled WGS sequence"/>
</dbReference>
<evidence type="ECO:0000313" key="2">
    <source>
        <dbReference type="EMBL" id="MBP3959324.1"/>
    </source>
</evidence>
<dbReference type="RefSeq" id="WP_210659957.1">
    <property type="nucleotide sequence ID" value="NZ_JAGKQQ010000001.1"/>
</dbReference>
<dbReference type="InterPro" id="IPR017504">
    <property type="entry name" value="CHP03067_Planctomycetes"/>
</dbReference>
<dbReference type="NCBIfam" id="TIGR03067">
    <property type="entry name" value="Planc_TIGR03067"/>
    <property type="match status" value="1"/>
</dbReference>
<dbReference type="EMBL" id="JAGKQQ010000001">
    <property type="protein sequence ID" value="MBP3959324.1"/>
    <property type="molecule type" value="Genomic_DNA"/>
</dbReference>
<organism evidence="2 3">
    <name type="scientific">Gemmata palustris</name>
    <dbReference type="NCBI Taxonomy" id="2822762"/>
    <lineage>
        <taxon>Bacteria</taxon>
        <taxon>Pseudomonadati</taxon>
        <taxon>Planctomycetota</taxon>
        <taxon>Planctomycetia</taxon>
        <taxon>Gemmatales</taxon>
        <taxon>Gemmataceae</taxon>
        <taxon>Gemmata</taxon>
    </lineage>
</organism>
<protein>
    <submittedName>
        <fullName evidence="2">TIGR03067 domain-containing protein</fullName>
    </submittedName>
</protein>
<evidence type="ECO:0000313" key="3">
    <source>
        <dbReference type="Proteomes" id="UP000676565"/>
    </source>
</evidence>
<accession>A0ABS5C018</accession>
<name>A0ABS5C018_9BACT</name>
<dbReference type="PROSITE" id="PS51257">
    <property type="entry name" value="PROKAR_LIPOPROTEIN"/>
    <property type="match status" value="1"/>
</dbReference>
<evidence type="ECO:0000256" key="1">
    <source>
        <dbReference type="SAM" id="MobiDB-lite"/>
    </source>
</evidence>